<sequence>MEGIQYRAKAIVLQGKYFSFRSEQPPSSPLLGLFHGFSWVGVISGGEEGKALLGNWKSLRRISTDRAPRLKPTQRGQAAFSRGLSTQSSFEGGKLHENLSAHANNEASGGQLCILLLHYLYSIHCYKWWQKWV</sequence>
<evidence type="ECO:0000313" key="2">
    <source>
        <dbReference type="Proteomes" id="UP001178461"/>
    </source>
</evidence>
<dbReference type="Proteomes" id="UP001178461">
    <property type="component" value="Chromosome 1"/>
</dbReference>
<name>A0AA35JLR7_9SAUR</name>
<gene>
    <name evidence="1" type="ORF">PODLI_1B015813</name>
</gene>
<keyword evidence="2" id="KW-1185">Reference proteome</keyword>
<dbReference type="AlphaFoldDB" id="A0AA35JLR7"/>
<protein>
    <submittedName>
        <fullName evidence="1">Uncharacterized protein</fullName>
    </submittedName>
</protein>
<proteinExistence type="predicted"/>
<accession>A0AA35JLR7</accession>
<dbReference type="EMBL" id="OX395126">
    <property type="protein sequence ID" value="CAI5762287.1"/>
    <property type="molecule type" value="Genomic_DNA"/>
</dbReference>
<reference evidence="1" key="1">
    <citation type="submission" date="2022-12" db="EMBL/GenBank/DDBJ databases">
        <authorList>
            <person name="Alioto T."/>
            <person name="Alioto T."/>
            <person name="Gomez Garrido J."/>
        </authorList>
    </citation>
    <scope>NUCLEOTIDE SEQUENCE</scope>
</reference>
<evidence type="ECO:0000313" key="1">
    <source>
        <dbReference type="EMBL" id="CAI5762287.1"/>
    </source>
</evidence>
<organism evidence="1 2">
    <name type="scientific">Podarcis lilfordi</name>
    <name type="common">Lilford's wall lizard</name>
    <dbReference type="NCBI Taxonomy" id="74358"/>
    <lineage>
        <taxon>Eukaryota</taxon>
        <taxon>Metazoa</taxon>
        <taxon>Chordata</taxon>
        <taxon>Craniata</taxon>
        <taxon>Vertebrata</taxon>
        <taxon>Euteleostomi</taxon>
        <taxon>Lepidosauria</taxon>
        <taxon>Squamata</taxon>
        <taxon>Bifurcata</taxon>
        <taxon>Unidentata</taxon>
        <taxon>Episquamata</taxon>
        <taxon>Laterata</taxon>
        <taxon>Lacertibaenia</taxon>
        <taxon>Lacertidae</taxon>
        <taxon>Podarcis</taxon>
    </lineage>
</organism>